<evidence type="ECO:0000313" key="3">
    <source>
        <dbReference type="Proteomes" id="UP001355207"/>
    </source>
</evidence>
<dbReference type="Proteomes" id="UP001355207">
    <property type="component" value="Chromosome 1"/>
</dbReference>
<organism evidence="2 3">
    <name type="scientific">Kwoniella dendrophila CBS 6074</name>
    <dbReference type="NCBI Taxonomy" id="1295534"/>
    <lineage>
        <taxon>Eukaryota</taxon>
        <taxon>Fungi</taxon>
        <taxon>Dikarya</taxon>
        <taxon>Basidiomycota</taxon>
        <taxon>Agaricomycotina</taxon>
        <taxon>Tremellomycetes</taxon>
        <taxon>Tremellales</taxon>
        <taxon>Cryptococcaceae</taxon>
        <taxon>Kwoniella</taxon>
    </lineage>
</organism>
<evidence type="ECO:0000256" key="1">
    <source>
        <dbReference type="SAM" id="MobiDB-lite"/>
    </source>
</evidence>
<gene>
    <name evidence="2" type="ORF">L201_001010</name>
</gene>
<dbReference type="AlphaFoldDB" id="A0AAX4JMP2"/>
<protein>
    <recommendedName>
        <fullName evidence="4">Myb-like domain-containing protein</fullName>
    </recommendedName>
</protein>
<feature type="compositionally biased region" description="Polar residues" evidence="1">
    <location>
        <begin position="17"/>
        <end position="27"/>
    </location>
</feature>
<accession>A0AAX4JMP2</accession>
<feature type="compositionally biased region" description="Polar residues" evidence="1">
    <location>
        <begin position="93"/>
        <end position="106"/>
    </location>
</feature>
<keyword evidence="3" id="KW-1185">Reference proteome</keyword>
<reference evidence="2 3" key="1">
    <citation type="submission" date="2024-01" db="EMBL/GenBank/DDBJ databases">
        <title>Comparative genomics of Cryptococcus and Kwoniella reveals pathogenesis evolution and contrasting modes of karyotype evolution via chromosome fusion or intercentromeric recombination.</title>
        <authorList>
            <person name="Coelho M.A."/>
            <person name="David-Palma M."/>
            <person name="Shea T."/>
            <person name="Bowers K."/>
            <person name="McGinley-Smith S."/>
            <person name="Mohammad A.W."/>
            <person name="Gnirke A."/>
            <person name="Yurkov A.M."/>
            <person name="Nowrousian M."/>
            <person name="Sun S."/>
            <person name="Cuomo C.A."/>
            <person name="Heitman J."/>
        </authorList>
    </citation>
    <scope>NUCLEOTIDE SEQUENCE [LARGE SCALE GENOMIC DNA]</scope>
    <source>
        <strain evidence="2 3">CBS 6074</strain>
    </source>
</reference>
<evidence type="ECO:0008006" key="4">
    <source>
        <dbReference type="Google" id="ProtNLM"/>
    </source>
</evidence>
<dbReference type="RefSeq" id="XP_066072901.1">
    <property type="nucleotide sequence ID" value="XM_066216804.1"/>
</dbReference>
<dbReference type="GeneID" id="91091682"/>
<proteinExistence type="predicted"/>
<dbReference type="EMBL" id="CP144098">
    <property type="protein sequence ID" value="WWC86138.1"/>
    <property type="molecule type" value="Genomic_DNA"/>
</dbReference>
<name>A0AAX4JMP2_9TREE</name>
<feature type="compositionally biased region" description="Low complexity" evidence="1">
    <location>
        <begin position="41"/>
        <end position="55"/>
    </location>
</feature>
<feature type="region of interest" description="Disordered" evidence="1">
    <location>
        <begin position="1"/>
        <end position="60"/>
    </location>
</feature>
<evidence type="ECO:0000313" key="2">
    <source>
        <dbReference type="EMBL" id="WWC86138.1"/>
    </source>
</evidence>
<feature type="region of interest" description="Disordered" evidence="1">
    <location>
        <begin position="82"/>
        <end position="110"/>
    </location>
</feature>
<sequence length="115" mass="12677">MLLVTNPKDAFEGIIVPTSQPSSSLSITPKKPKGNTRNATPKKSPGKSSPSNSSSWTNEKKSIFIKRLVETGYKNMDWKSLSSETEMTEDQCKNQMTPGRPGNSNLGKAILEMFR</sequence>